<evidence type="ECO:0000256" key="3">
    <source>
        <dbReference type="ARBA" id="ARBA00023172"/>
    </source>
</evidence>
<keyword evidence="2" id="KW-0238">DNA-binding</keyword>
<dbReference type="Gene3D" id="1.10.443.10">
    <property type="entry name" value="Intergrase catalytic core"/>
    <property type="match status" value="1"/>
</dbReference>
<dbReference type="SUPFAM" id="SSF56349">
    <property type="entry name" value="DNA breaking-rejoining enzymes"/>
    <property type="match status" value="1"/>
</dbReference>
<dbReference type="PANTHER" id="PTHR30349">
    <property type="entry name" value="PHAGE INTEGRASE-RELATED"/>
    <property type="match status" value="1"/>
</dbReference>
<comment type="caution">
    <text evidence="5">The sequence shown here is derived from an EMBL/GenBank/DDBJ whole genome shotgun (WGS) entry which is preliminary data.</text>
</comment>
<accession>A0ABT3CP11</accession>
<proteinExistence type="inferred from homology"/>
<dbReference type="PROSITE" id="PS51898">
    <property type="entry name" value="TYR_RECOMBINASE"/>
    <property type="match status" value="1"/>
</dbReference>
<evidence type="ECO:0000313" key="5">
    <source>
        <dbReference type="EMBL" id="MCV9385306.1"/>
    </source>
</evidence>
<evidence type="ECO:0000259" key="4">
    <source>
        <dbReference type="PROSITE" id="PS51898"/>
    </source>
</evidence>
<dbReference type="InterPro" id="IPR002104">
    <property type="entry name" value="Integrase_catalytic"/>
</dbReference>
<dbReference type="PANTHER" id="PTHR30349:SF64">
    <property type="entry name" value="PROPHAGE INTEGRASE INTD-RELATED"/>
    <property type="match status" value="1"/>
</dbReference>
<dbReference type="Pfam" id="PF17293">
    <property type="entry name" value="Arm-DNA-bind_5"/>
    <property type="match status" value="1"/>
</dbReference>
<protein>
    <submittedName>
        <fullName evidence="5">Site-specific integrase</fullName>
    </submittedName>
</protein>
<gene>
    <name evidence="5" type="ORF">N7U62_01455</name>
</gene>
<sequence>MASVKIVLRKEKKKKDGTYPLAIRIIKDRKPKYVHTDQSIELKHWDASERRVKKSHPNSSRLNNFLLSKLKEANDIALEMESDDSSTSSKGIKKKISKKGRKVSFFQFGAERVKGKHLSNVFSVARAERSILCNIEEFVNLKSSTPLDKAKEEIKQRRKQRISESRKPGYSFIAKIKLLANNKSLFFEDINTTFINQYKVFCVSYLDMKPRTITNQLIFIRTLFNEAIAEGLVAAKHYPFAGEKEKIRIGSGHKIGLTVEEVERIENLTLEANTQIWHAKNVWLVAYYFAGIRITDVLNLTWGDFKDGRLFYTMGKNKKTVSLKTPKKAQDILQNYQSPKTRKKDFVFPYMNKADKSSSEDLFVKSRNATSLINDYLKKIASLCSIEKDLSNHIARHTFGNIAGDRIHPLMLQKLYRHSDLKTTINYQANFIHKEADEALDMVIGSE</sequence>
<name>A0ABT3CP11_9BACT</name>
<evidence type="ECO:0000256" key="1">
    <source>
        <dbReference type="ARBA" id="ARBA00008857"/>
    </source>
</evidence>
<dbReference type="Pfam" id="PF13102">
    <property type="entry name" value="Phage_int_SAM_5"/>
    <property type="match status" value="1"/>
</dbReference>
<dbReference type="InterPro" id="IPR013762">
    <property type="entry name" value="Integrase-like_cat_sf"/>
</dbReference>
<dbReference type="RefSeq" id="WP_264136097.1">
    <property type="nucleotide sequence ID" value="NZ_JAOYOD010000001.1"/>
</dbReference>
<evidence type="ECO:0000256" key="2">
    <source>
        <dbReference type="ARBA" id="ARBA00023125"/>
    </source>
</evidence>
<dbReference type="InterPro" id="IPR011010">
    <property type="entry name" value="DNA_brk_join_enz"/>
</dbReference>
<dbReference type="Gene3D" id="1.10.150.130">
    <property type="match status" value="1"/>
</dbReference>
<dbReference type="InterPro" id="IPR010998">
    <property type="entry name" value="Integrase_recombinase_N"/>
</dbReference>
<keyword evidence="3" id="KW-0233">DNA recombination</keyword>
<evidence type="ECO:0000313" key="6">
    <source>
        <dbReference type="Proteomes" id="UP001300692"/>
    </source>
</evidence>
<dbReference type="InterPro" id="IPR025269">
    <property type="entry name" value="SAM-like_dom"/>
</dbReference>
<organism evidence="5 6">
    <name type="scientific">Reichenbachiella ulvae</name>
    <dbReference type="NCBI Taxonomy" id="2980104"/>
    <lineage>
        <taxon>Bacteria</taxon>
        <taxon>Pseudomonadati</taxon>
        <taxon>Bacteroidota</taxon>
        <taxon>Cytophagia</taxon>
        <taxon>Cytophagales</taxon>
        <taxon>Reichenbachiellaceae</taxon>
        <taxon>Reichenbachiella</taxon>
    </lineage>
</organism>
<dbReference type="Proteomes" id="UP001300692">
    <property type="component" value="Unassembled WGS sequence"/>
</dbReference>
<dbReference type="Pfam" id="PF00589">
    <property type="entry name" value="Phage_integrase"/>
    <property type="match status" value="1"/>
</dbReference>
<keyword evidence="6" id="KW-1185">Reference proteome</keyword>
<comment type="similarity">
    <text evidence="1">Belongs to the 'phage' integrase family.</text>
</comment>
<dbReference type="EMBL" id="JAOYOD010000001">
    <property type="protein sequence ID" value="MCV9385306.1"/>
    <property type="molecule type" value="Genomic_DNA"/>
</dbReference>
<dbReference type="InterPro" id="IPR050090">
    <property type="entry name" value="Tyrosine_recombinase_XerCD"/>
</dbReference>
<dbReference type="InterPro" id="IPR035386">
    <property type="entry name" value="Arm-DNA-bind_5"/>
</dbReference>
<reference evidence="5 6" key="1">
    <citation type="submission" date="2022-10" db="EMBL/GenBank/DDBJ databases">
        <title>Comparative genomics and taxonomic characterization of three novel marine species of genus Reichenbachiella exhibiting antioxidant and polysaccharide degradation activities.</title>
        <authorList>
            <person name="Muhammad N."/>
            <person name="Lee Y.-J."/>
            <person name="Ko J."/>
            <person name="Kim S.-G."/>
        </authorList>
    </citation>
    <scope>NUCLEOTIDE SEQUENCE [LARGE SCALE GENOMIC DNA]</scope>
    <source>
        <strain evidence="5 6">ABR2-5</strain>
    </source>
</reference>
<feature type="domain" description="Tyr recombinase" evidence="4">
    <location>
        <begin position="252"/>
        <end position="441"/>
    </location>
</feature>